<feature type="non-terminal residue" evidence="3">
    <location>
        <position position="354"/>
    </location>
</feature>
<dbReference type="Proteomes" id="UP000054359">
    <property type="component" value="Unassembled WGS sequence"/>
</dbReference>
<dbReference type="AlphaFoldDB" id="A0A087TB79"/>
<dbReference type="GO" id="GO:0016020">
    <property type="term" value="C:membrane"/>
    <property type="evidence" value="ECO:0007669"/>
    <property type="project" value="UniProtKB-SubCell"/>
</dbReference>
<dbReference type="InterPro" id="IPR039797">
    <property type="entry name" value="Pecanex"/>
</dbReference>
<protein>
    <recommendedName>
        <fullName evidence="1">Pecanex-like protein</fullName>
    </recommendedName>
</protein>
<dbReference type="OrthoDB" id="10037631at2759"/>
<dbReference type="PANTHER" id="PTHR12372">
    <property type="entry name" value="PECANEX"/>
    <property type="match status" value="1"/>
</dbReference>
<keyword evidence="1" id="KW-0812">Transmembrane</keyword>
<feature type="transmembrane region" description="Helical" evidence="1">
    <location>
        <begin position="261"/>
        <end position="281"/>
    </location>
</feature>
<keyword evidence="2" id="KW-0732">Signal</keyword>
<feature type="transmembrane region" description="Helical" evidence="1">
    <location>
        <begin position="87"/>
        <end position="113"/>
    </location>
</feature>
<evidence type="ECO:0000313" key="3">
    <source>
        <dbReference type="EMBL" id="KFM62368.1"/>
    </source>
</evidence>
<dbReference type="GO" id="GO:0005783">
    <property type="term" value="C:endoplasmic reticulum"/>
    <property type="evidence" value="ECO:0007669"/>
    <property type="project" value="TreeGrafter"/>
</dbReference>
<sequence>MWSFIFCFIIASCQYTLLKSVQPDAASPTHGYNRVILYSRPVYFCLCCLLLNAFQTSIDYRLTLPPVTLYGIALLSSDLIIKAKDIAVIFVLFFPVIFSLGLLPQVNTFLMYLIEQVDIHIFGGTASTSLISAFYCLVRSIATVAVLYGLAYFALREPNNPSQNIMFSIYCGFLVSLCYHLSRNASDPTVLWSLIKRHLWSEDAPKKGKEDDGTELVDPLPLKLQNTVLTRLLSDAILCVFIAVFVFAIHVSTVFTVLQPYLQMVIHVAVTIWGFLLHYIIPQMKKQLPWLCCAHPILKAHEFDQFEVREAAKIMWFEKVQVWLWFVEKNALYPLLFLSALTTDSPSIIKNFGL</sequence>
<organism evidence="3 4">
    <name type="scientific">Stegodyphus mimosarum</name>
    <name type="common">African social velvet spider</name>
    <dbReference type="NCBI Taxonomy" id="407821"/>
    <lineage>
        <taxon>Eukaryota</taxon>
        <taxon>Metazoa</taxon>
        <taxon>Ecdysozoa</taxon>
        <taxon>Arthropoda</taxon>
        <taxon>Chelicerata</taxon>
        <taxon>Arachnida</taxon>
        <taxon>Araneae</taxon>
        <taxon>Araneomorphae</taxon>
        <taxon>Entelegynae</taxon>
        <taxon>Eresoidea</taxon>
        <taxon>Eresidae</taxon>
        <taxon>Stegodyphus</taxon>
    </lineage>
</organism>
<keyword evidence="1" id="KW-0472">Membrane</keyword>
<evidence type="ECO:0000313" key="4">
    <source>
        <dbReference type="Proteomes" id="UP000054359"/>
    </source>
</evidence>
<proteinExistence type="inferred from homology"/>
<comment type="similarity">
    <text evidence="1">Belongs to the pecanex family.</text>
</comment>
<feature type="transmembrane region" description="Helical" evidence="1">
    <location>
        <begin position="232"/>
        <end position="255"/>
    </location>
</feature>
<gene>
    <name evidence="3" type="ORF">X975_05102</name>
</gene>
<feature type="transmembrane region" description="Helical" evidence="1">
    <location>
        <begin position="134"/>
        <end position="153"/>
    </location>
</feature>
<feature type="transmembrane region" description="Helical" evidence="1">
    <location>
        <begin position="35"/>
        <end position="55"/>
    </location>
</feature>
<dbReference type="GO" id="GO:0007029">
    <property type="term" value="P:endoplasmic reticulum organization"/>
    <property type="evidence" value="ECO:0007669"/>
    <property type="project" value="TreeGrafter"/>
</dbReference>
<accession>A0A087TB79</accession>
<dbReference type="PANTHER" id="PTHR12372:SF7">
    <property type="entry name" value="PROTEIN PECANEX"/>
    <property type="match status" value="1"/>
</dbReference>
<dbReference type="EMBL" id="KK114401">
    <property type="protein sequence ID" value="KFM62368.1"/>
    <property type="molecule type" value="Genomic_DNA"/>
</dbReference>
<keyword evidence="1" id="KW-1133">Transmembrane helix</keyword>
<evidence type="ECO:0000256" key="2">
    <source>
        <dbReference type="SAM" id="SignalP"/>
    </source>
</evidence>
<dbReference type="OMA" id="ISAFYCL"/>
<comment type="subcellular location">
    <subcellularLocation>
        <location evidence="1">Membrane</location>
        <topology evidence="1">Multi-pass membrane protein</topology>
    </subcellularLocation>
</comment>
<name>A0A087TB79_STEMI</name>
<dbReference type="STRING" id="407821.A0A087TB79"/>
<feature type="signal peptide" evidence="2">
    <location>
        <begin position="1"/>
        <end position="18"/>
    </location>
</feature>
<keyword evidence="4" id="KW-1185">Reference proteome</keyword>
<evidence type="ECO:0000256" key="1">
    <source>
        <dbReference type="RuleBase" id="RU367089"/>
    </source>
</evidence>
<reference evidence="3 4" key="1">
    <citation type="submission" date="2013-11" db="EMBL/GenBank/DDBJ databases">
        <title>Genome sequencing of Stegodyphus mimosarum.</title>
        <authorList>
            <person name="Bechsgaard J."/>
        </authorList>
    </citation>
    <scope>NUCLEOTIDE SEQUENCE [LARGE SCALE GENOMIC DNA]</scope>
</reference>
<feature type="chain" id="PRO_5001829514" description="Pecanex-like protein" evidence="2">
    <location>
        <begin position="19"/>
        <end position="354"/>
    </location>
</feature>
<comment type="caution">
    <text evidence="1">Lacks conserved residue(s) required for the propagation of feature annotation.</text>
</comment>
<feature type="transmembrane region" description="Helical" evidence="1">
    <location>
        <begin position="62"/>
        <end position="81"/>
    </location>
</feature>